<dbReference type="EMBL" id="JAIWQS010000011">
    <property type="protein sequence ID" value="KAJ8750749.1"/>
    <property type="molecule type" value="Genomic_DNA"/>
</dbReference>
<dbReference type="InterPro" id="IPR009023">
    <property type="entry name" value="HMG_CoA_Rdtase_NAD(P)-bd_sf"/>
</dbReference>
<evidence type="ECO:0000256" key="2">
    <source>
        <dbReference type="ARBA" id="ARBA00005084"/>
    </source>
</evidence>
<name>A0AAV8SFE6_9ROSI</name>
<dbReference type="InterPro" id="IPR002202">
    <property type="entry name" value="HMG_CoA_Rdtase"/>
</dbReference>
<dbReference type="PROSITE" id="PS00066">
    <property type="entry name" value="HMG_COA_REDUCTASE_1"/>
    <property type="match status" value="1"/>
</dbReference>
<keyword evidence="4" id="KW-0414">Isoprene biosynthesis</keyword>
<comment type="subcellular location">
    <subcellularLocation>
        <location evidence="1">Plastid membrane</location>
        <topology evidence="1">Multi-pass membrane protein</topology>
    </subcellularLocation>
</comment>
<evidence type="ECO:0000313" key="5">
    <source>
        <dbReference type="EMBL" id="KAJ8750749.1"/>
    </source>
</evidence>
<dbReference type="GO" id="GO:0042170">
    <property type="term" value="C:plastid membrane"/>
    <property type="evidence" value="ECO:0007669"/>
    <property type="project" value="UniProtKB-SubCell"/>
</dbReference>
<comment type="pathway">
    <text evidence="2">Metabolic intermediate biosynthesis; (R)-mevalonate biosynthesis; (R)-mevalonate from acetyl-CoA: step 3/3.</text>
</comment>
<evidence type="ECO:0000313" key="6">
    <source>
        <dbReference type="Proteomes" id="UP001159364"/>
    </source>
</evidence>
<dbReference type="GO" id="GO:0015936">
    <property type="term" value="P:coenzyme A metabolic process"/>
    <property type="evidence" value="ECO:0007669"/>
    <property type="project" value="InterPro"/>
</dbReference>
<dbReference type="PROSITE" id="PS50065">
    <property type="entry name" value="HMG_COA_REDUCTASE_4"/>
    <property type="match status" value="1"/>
</dbReference>
<dbReference type="PANTHER" id="PTHR10572:SF55">
    <property type="entry name" value="3-HYDROXY-3-METHYLGLUTARYL COENZYME A REDUCTASE"/>
    <property type="match status" value="1"/>
</dbReference>
<dbReference type="Pfam" id="PF00368">
    <property type="entry name" value="HMG-CoA_red"/>
    <property type="match status" value="1"/>
</dbReference>
<comment type="caution">
    <text evidence="5">The sequence shown here is derived from an EMBL/GenBank/DDBJ whole genome shotgun (WGS) entry which is preliminary data.</text>
</comment>
<organism evidence="5 6">
    <name type="scientific">Erythroxylum novogranatense</name>
    <dbReference type="NCBI Taxonomy" id="1862640"/>
    <lineage>
        <taxon>Eukaryota</taxon>
        <taxon>Viridiplantae</taxon>
        <taxon>Streptophyta</taxon>
        <taxon>Embryophyta</taxon>
        <taxon>Tracheophyta</taxon>
        <taxon>Spermatophyta</taxon>
        <taxon>Magnoliopsida</taxon>
        <taxon>eudicotyledons</taxon>
        <taxon>Gunneridae</taxon>
        <taxon>Pentapetalae</taxon>
        <taxon>rosids</taxon>
        <taxon>fabids</taxon>
        <taxon>Malpighiales</taxon>
        <taxon>Erythroxylaceae</taxon>
        <taxon>Erythroxylum</taxon>
    </lineage>
</organism>
<dbReference type="GO" id="GO:0005778">
    <property type="term" value="C:peroxisomal membrane"/>
    <property type="evidence" value="ECO:0007669"/>
    <property type="project" value="TreeGrafter"/>
</dbReference>
<dbReference type="EC" id="1.1.1.34" evidence="3"/>
<dbReference type="GO" id="GO:0016126">
    <property type="term" value="P:sterol biosynthetic process"/>
    <property type="evidence" value="ECO:0007669"/>
    <property type="project" value="TreeGrafter"/>
</dbReference>
<dbReference type="PANTHER" id="PTHR10572">
    <property type="entry name" value="3-HYDROXY-3-METHYLGLUTARYL-COENZYME A REDUCTASE"/>
    <property type="match status" value="1"/>
</dbReference>
<dbReference type="GO" id="GO:0005789">
    <property type="term" value="C:endoplasmic reticulum membrane"/>
    <property type="evidence" value="ECO:0007669"/>
    <property type="project" value="TreeGrafter"/>
</dbReference>
<dbReference type="AlphaFoldDB" id="A0AAV8SFE6"/>
<proteinExistence type="predicted"/>
<sequence length="162" mass="18549">MPYPSFLTGDVVGSSRFTRLQSIQYSIDGRNLYTRFRCCTGDAMGMNMVSKAAQIFLDFLQTEFLGIDFIGLSGNFCSDKKAAGVNWIEVVNQLFVRQQSQFIPIIERPQYFTILSRSLWSLLSNYYSFLFKIQSNEASLIYQYMYAASIIHAPYNPLPLNP</sequence>
<dbReference type="PRINTS" id="PR00071">
    <property type="entry name" value="HMGCOARDTASE"/>
</dbReference>
<dbReference type="SUPFAM" id="SSF55035">
    <property type="entry name" value="NAD-binding domain of HMG-CoA reductase"/>
    <property type="match status" value="1"/>
</dbReference>
<dbReference type="Proteomes" id="UP001159364">
    <property type="component" value="Linkage Group LG11"/>
</dbReference>
<evidence type="ECO:0000256" key="1">
    <source>
        <dbReference type="ARBA" id="ARBA00004446"/>
    </source>
</evidence>
<dbReference type="Gene3D" id="3.30.70.420">
    <property type="entry name" value="Hydroxymethylglutaryl-CoA reductase, class I/II, NAD/NADP-binding domain"/>
    <property type="match status" value="1"/>
</dbReference>
<dbReference type="InterPro" id="IPR023076">
    <property type="entry name" value="HMG_CoA_Rdtase_CS"/>
</dbReference>
<dbReference type="GO" id="GO:0008299">
    <property type="term" value="P:isoprenoid biosynthetic process"/>
    <property type="evidence" value="ECO:0007669"/>
    <property type="project" value="UniProtKB-KW"/>
</dbReference>
<accession>A0AAV8SFE6</accession>
<evidence type="ECO:0000256" key="4">
    <source>
        <dbReference type="ARBA" id="ARBA00023229"/>
    </source>
</evidence>
<evidence type="ECO:0000256" key="3">
    <source>
        <dbReference type="ARBA" id="ARBA00012999"/>
    </source>
</evidence>
<keyword evidence="6" id="KW-1185">Reference proteome</keyword>
<protein>
    <recommendedName>
        <fullName evidence="3">hydroxymethylglutaryl-CoA reductase (NADPH)</fullName>
        <ecNumber evidence="3">1.1.1.34</ecNumber>
    </recommendedName>
</protein>
<dbReference type="GO" id="GO:0004420">
    <property type="term" value="F:hydroxymethylglutaryl-CoA reductase (NADPH) activity"/>
    <property type="evidence" value="ECO:0007669"/>
    <property type="project" value="UniProtKB-EC"/>
</dbReference>
<reference evidence="5 6" key="1">
    <citation type="submission" date="2021-09" db="EMBL/GenBank/DDBJ databases">
        <title>Genomic insights and catalytic innovation underlie evolution of tropane alkaloids biosynthesis.</title>
        <authorList>
            <person name="Wang Y.-J."/>
            <person name="Tian T."/>
            <person name="Huang J.-P."/>
            <person name="Huang S.-X."/>
        </authorList>
    </citation>
    <scope>NUCLEOTIDE SEQUENCE [LARGE SCALE GENOMIC DNA]</scope>
    <source>
        <strain evidence="5">KIB-2018</strain>
        <tissue evidence="5">Leaf</tissue>
    </source>
</reference>
<gene>
    <name evidence="5" type="ORF">K2173_015930</name>
</gene>